<dbReference type="Proteomes" id="UP000198618">
    <property type="component" value="Unassembled WGS sequence"/>
</dbReference>
<evidence type="ECO:0000313" key="2">
    <source>
        <dbReference type="EMBL" id="SET51898.1"/>
    </source>
</evidence>
<proteinExistence type="predicted"/>
<reference evidence="2 3" key="1">
    <citation type="submission" date="2016-10" db="EMBL/GenBank/DDBJ databases">
        <authorList>
            <person name="de Groot N.N."/>
        </authorList>
    </citation>
    <scope>NUCLEOTIDE SEQUENCE [LARGE SCALE GENOMIC DNA]</scope>
    <source>
        <strain evidence="2 3">IBRC-M 10780</strain>
    </source>
</reference>
<evidence type="ECO:0000313" key="3">
    <source>
        <dbReference type="Proteomes" id="UP000198618"/>
    </source>
</evidence>
<protein>
    <submittedName>
        <fullName evidence="2">Uncharacterized protein</fullName>
    </submittedName>
</protein>
<name>A0A1I0F3U1_9BACI</name>
<sequence length="103" mass="11700">MMRIVVPLNGENTAQTRSMRILIPLLAINQRKSYAKKVNKGMRIPNHASDGLFVPFSGMRIHLVIDEDCGSVKWQKYRPNKEYEDPHSSISHKSAQIAPKKGK</sequence>
<accession>A0A1I0F3U1</accession>
<keyword evidence="3" id="KW-1185">Reference proteome</keyword>
<organism evidence="2 3">
    <name type="scientific">Oceanobacillus limi</name>
    <dbReference type="NCBI Taxonomy" id="930131"/>
    <lineage>
        <taxon>Bacteria</taxon>
        <taxon>Bacillati</taxon>
        <taxon>Bacillota</taxon>
        <taxon>Bacilli</taxon>
        <taxon>Bacillales</taxon>
        <taxon>Bacillaceae</taxon>
        <taxon>Oceanobacillus</taxon>
    </lineage>
</organism>
<feature type="region of interest" description="Disordered" evidence="1">
    <location>
        <begin position="81"/>
        <end position="103"/>
    </location>
</feature>
<evidence type="ECO:0000256" key="1">
    <source>
        <dbReference type="SAM" id="MobiDB-lite"/>
    </source>
</evidence>
<dbReference type="AlphaFoldDB" id="A0A1I0F3U1"/>
<gene>
    <name evidence="2" type="ORF">SAMN05216389_11379</name>
</gene>
<dbReference type="EMBL" id="FOHE01000013">
    <property type="protein sequence ID" value="SET51898.1"/>
    <property type="molecule type" value="Genomic_DNA"/>
</dbReference>